<proteinExistence type="predicted"/>
<dbReference type="SUPFAM" id="SSF48452">
    <property type="entry name" value="TPR-like"/>
    <property type="match status" value="1"/>
</dbReference>
<feature type="repeat" description="ANK" evidence="1">
    <location>
        <begin position="488"/>
        <end position="520"/>
    </location>
</feature>
<evidence type="ECO:0000313" key="5">
    <source>
        <dbReference type="Proteomes" id="UP001432322"/>
    </source>
</evidence>
<dbReference type="Gene3D" id="1.25.40.10">
    <property type="entry name" value="Tetratricopeptide repeat domain"/>
    <property type="match status" value="1"/>
</dbReference>
<gene>
    <name evidence="4" type="ORF">PFISCL1PPCAC_11394</name>
</gene>
<dbReference type="Pfam" id="PF00023">
    <property type="entry name" value="Ank"/>
    <property type="match status" value="1"/>
</dbReference>
<dbReference type="SMART" id="SM00248">
    <property type="entry name" value="ANK"/>
    <property type="match status" value="3"/>
</dbReference>
<keyword evidence="1" id="KW-0040">ANK repeat</keyword>
<comment type="caution">
    <text evidence="4">The sequence shown here is derived from an EMBL/GenBank/DDBJ whole genome shotgun (WGS) entry which is preliminary data.</text>
</comment>
<evidence type="ECO:0000256" key="1">
    <source>
        <dbReference type="PROSITE-ProRule" id="PRU00023"/>
    </source>
</evidence>
<accession>A0AAV5VPY1</accession>
<feature type="repeat" description="ANK" evidence="1">
    <location>
        <begin position="438"/>
        <end position="470"/>
    </location>
</feature>
<sequence length="839" mass="95276">VHFCQYTSAWSLLQLHRSRKANCIQEAKKRAVRAMKILSNHRKVVETHLAENERETIRQRECDIARLLAEIHGIIGEKKEAEENLQLALSLTTSTEIQIELMNVKYAFDWSDKVEVAQRLDELSNTSTGKIEAQLKTAVAHFEKESIDDAIAALRGIQHRFAHKNRSNAACKKMWGEMAVFAYKVRDVKKRFKVCEEEGNREGQCKCEEQLGDLFADADYNERAIVHYGEALNLASSYDEKKAAFTSLAVTAWEMKKYAESIEYYVQLKEVQKKAGVSTMDTDVEMFKTKLGGDLFMTDEEILKEVKGLIPANKSMCSIYEWVAVYYENRGQKEQSDKFRSLERLCKPMENSDSNKKATNKDSEKSNYIKFDDMNDKQILRKFEEECRASRAQITRTSHQKFEVSRESKLMKAVRKGNMKQLRELVEKGDDIDEASAVGRTALSDAVGMQREDMVDFLLEKGAEVNCVSEKGADTNSLKGWKQSNFGGGLTPLHEACFIGNVSIAKKLLSAGADVTMDNVDEWRALDFLKFFIERSSIGLDANHLSECISLSESLQEMEKNAGFIRTVDPAYPKRTEYKPLQEIVEKKKRGRPFKVDNAEGVSTAVKRPRGRGAAGTPELNDEAMNEGMEEDNDELNGLNDIPYLDDYSMANNDYALNLRVMENNQGDYADDTFEESNWGIRVKTEEEREEKEREGQKDTGELMNDEKENEQNCEIKMDPGLLESIKEEAWDETFMNSNDNTMMSANTLSAGTSAGSETILLRVSIFDGEVQRKRVLVEASGGTRVGDLIFHSHFKKHIEHNEQLEWTYDGDEIDSVTIASLSGITMQRPIDVMCTVKK</sequence>
<reference evidence="4" key="1">
    <citation type="submission" date="2023-10" db="EMBL/GenBank/DDBJ databases">
        <title>Genome assembly of Pristionchus species.</title>
        <authorList>
            <person name="Yoshida K."/>
            <person name="Sommer R.J."/>
        </authorList>
    </citation>
    <scope>NUCLEOTIDE SEQUENCE</scope>
    <source>
        <strain evidence="4">RS5133</strain>
    </source>
</reference>
<feature type="non-terminal residue" evidence="4">
    <location>
        <position position="1"/>
    </location>
</feature>
<dbReference type="PROSITE" id="PS50088">
    <property type="entry name" value="ANK_REPEAT"/>
    <property type="match status" value="2"/>
</dbReference>
<dbReference type="Proteomes" id="UP001432322">
    <property type="component" value="Unassembled WGS sequence"/>
</dbReference>
<evidence type="ECO:0008006" key="6">
    <source>
        <dbReference type="Google" id="ProtNLM"/>
    </source>
</evidence>
<dbReference type="PANTHER" id="PTHR24118:SF99">
    <property type="entry name" value="POTE ANKYRIN DOMAIN FAMILY MEMBER 3C-RELATED"/>
    <property type="match status" value="1"/>
</dbReference>
<protein>
    <recommendedName>
        <fullName evidence="6">Ankyrin repeat-containing protein</fullName>
    </recommendedName>
</protein>
<keyword evidence="5" id="KW-1185">Reference proteome</keyword>
<dbReference type="EMBL" id="BTSY01000003">
    <property type="protein sequence ID" value="GMT20097.1"/>
    <property type="molecule type" value="Genomic_DNA"/>
</dbReference>
<evidence type="ECO:0000256" key="2">
    <source>
        <dbReference type="SAM" id="Coils"/>
    </source>
</evidence>
<dbReference type="Gene3D" id="1.25.40.20">
    <property type="entry name" value="Ankyrin repeat-containing domain"/>
    <property type="match status" value="1"/>
</dbReference>
<evidence type="ECO:0000256" key="3">
    <source>
        <dbReference type="SAM" id="MobiDB-lite"/>
    </source>
</evidence>
<dbReference type="InterPro" id="IPR011990">
    <property type="entry name" value="TPR-like_helical_dom_sf"/>
</dbReference>
<dbReference type="Pfam" id="PF12796">
    <property type="entry name" value="Ank_2"/>
    <property type="match status" value="1"/>
</dbReference>
<dbReference type="AlphaFoldDB" id="A0AAV5VPY1"/>
<dbReference type="PANTHER" id="PTHR24118">
    <property type="entry name" value="POTE ANKYRIN DOMAIN"/>
    <property type="match status" value="1"/>
</dbReference>
<keyword evidence="2" id="KW-0175">Coiled coil</keyword>
<feature type="coiled-coil region" evidence="2">
    <location>
        <begin position="50"/>
        <end position="84"/>
    </location>
</feature>
<name>A0AAV5VPY1_9BILA</name>
<feature type="region of interest" description="Disordered" evidence="3">
    <location>
        <begin position="684"/>
        <end position="710"/>
    </location>
</feature>
<dbReference type="InterPro" id="IPR002110">
    <property type="entry name" value="Ankyrin_rpt"/>
</dbReference>
<dbReference type="InterPro" id="IPR036770">
    <property type="entry name" value="Ankyrin_rpt-contain_sf"/>
</dbReference>
<evidence type="ECO:0000313" key="4">
    <source>
        <dbReference type="EMBL" id="GMT20097.1"/>
    </source>
</evidence>
<organism evidence="4 5">
    <name type="scientific">Pristionchus fissidentatus</name>
    <dbReference type="NCBI Taxonomy" id="1538716"/>
    <lineage>
        <taxon>Eukaryota</taxon>
        <taxon>Metazoa</taxon>
        <taxon>Ecdysozoa</taxon>
        <taxon>Nematoda</taxon>
        <taxon>Chromadorea</taxon>
        <taxon>Rhabditida</taxon>
        <taxon>Rhabditina</taxon>
        <taxon>Diplogasteromorpha</taxon>
        <taxon>Diplogasteroidea</taxon>
        <taxon>Neodiplogasteridae</taxon>
        <taxon>Pristionchus</taxon>
    </lineage>
</organism>
<dbReference type="SUPFAM" id="SSF48403">
    <property type="entry name" value="Ankyrin repeat"/>
    <property type="match status" value="1"/>
</dbReference>
<dbReference type="PROSITE" id="PS50297">
    <property type="entry name" value="ANK_REP_REGION"/>
    <property type="match status" value="2"/>
</dbReference>